<proteinExistence type="inferred from homology"/>
<dbReference type="Gene3D" id="3.30.450.40">
    <property type="match status" value="1"/>
</dbReference>
<dbReference type="Proteomes" id="UP000076761">
    <property type="component" value="Unassembled WGS sequence"/>
</dbReference>
<dbReference type="AlphaFoldDB" id="A0A165V538"/>
<sequence>MPHADSAFVPSDIQTKTEFWNYVYGQLQGLFEGQRFWISNLANASALIFNALLVYPAYFGSGNRAVNWCGFYIDASLFPTPRLLGAQSQADHVDHSSNKLLLGPFCGKPACQFINTAPGKARGVCADAYLRRETIVVPDVEQYPGHIACDGETKSEIVCPLLLEWGEEQIAVGVLDLDCLAREGFTEEDKVGLTKIAELVVIASDW</sequence>
<dbReference type="PROSITE" id="PS01320">
    <property type="entry name" value="UPF0067"/>
    <property type="match status" value="1"/>
</dbReference>
<accession>A0A165V538</accession>
<dbReference type="PANTHER" id="PTHR21021">
    <property type="entry name" value="GAF/PUTATIVE CYTOSKELETAL PROTEIN"/>
    <property type="match status" value="1"/>
</dbReference>
<evidence type="ECO:0000313" key="3">
    <source>
        <dbReference type="EMBL" id="KZT29169.1"/>
    </source>
</evidence>
<evidence type="ECO:0000256" key="1">
    <source>
        <dbReference type="ARBA" id="ARBA00038454"/>
    </source>
</evidence>
<dbReference type="PANTHER" id="PTHR21021:SF15">
    <property type="entry name" value="FREE METHIONINE-R-SULFOXIDE REDUCTASE"/>
    <property type="match status" value="1"/>
</dbReference>
<dbReference type="GO" id="GO:0005829">
    <property type="term" value="C:cytosol"/>
    <property type="evidence" value="ECO:0007669"/>
    <property type="project" value="TreeGrafter"/>
</dbReference>
<dbReference type="OrthoDB" id="15735at2759"/>
<organism evidence="3 4">
    <name type="scientific">Neolentinus lepideus HHB14362 ss-1</name>
    <dbReference type="NCBI Taxonomy" id="1314782"/>
    <lineage>
        <taxon>Eukaryota</taxon>
        <taxon>Fungi</taxon>
        <taxon>Dikarya</taxon>
        <taxon>Basidiomycota</taxon>
        <taxon>Agaricomycotina</taxon>
        <taxon>Agaricomycetes</taxon>
        <taxon>Gloeophyllales</taxon>
        <taxon>Gloeophyllaceae</taxon>
        <taxon>Neolentinus</taxon>
    </lineage>
</organism>
<dbReference type="InParanoid" id="A0A165V538"/>
<feature type="domain" description="GAF" evidence="2">
    <location>
        <begin position="114"/>
        <end position="203"/>
    </location>
</feature>
<dbReference type="InterPro" id="IPR051330">
    <property type="entry name" value="Phosphatase_reg/MetRdx"/>
</dbReference>
<dbReference type="InterPro" id="IPR029016">
    <property type="entry name" value="GAF-like_dom_sf"/>
</dbReference>
<name>A0A165V538_9AGAM</name>
<evidence type="ECO:0000313" key="4">
    <source>
        <dbReference type="Proteomes" id="UP000076761"/>
    </source>
</evidence>
<reference evidence="3 4" key="1">
    <citation type="journal article" date="2016" name="Mol. Biol. Evol.">
        <title>Comparative Genomics of Early-Diverging Mushroom-Forming Fungi Provides Insights into the Origins of Lignocellulose Decay Capabilities.</title>
        <authorList>
            <person name="Nagy L.G."/>
            <person name="Riley R."/>
            <person name="Tritt A."/>
            <person name="Adam C."/>
            <person name="Daum C."/>
            <person name="Floudas D."/>
            <person name="Sun H."/>
            <person name="Yadav J.S."/>
            <person name="Pangilinan J."/>
            <person name="Larsson K.H."/>
            <person name="Matsuura K."/>
            <person name="Barry K."/>
            <person name="Labutti K."/>
            <person name="Kuo R."/>
            <person name="Ohm R.A."/>
            <person name="Bhattacharya S.S."/>
            <person name="Shirouzu T."/>
            <person name="Yoshinaga Y."/>
            <person name="Martin F.M."/>
            <person name="Grigoriev I.V."/>
            <person name="Hibbett D.S."/>
        </authorList>
    </citation>
    <scope>NUCLEOTIDE SEQUENCE [LARGE SCALE GENOMIC DNA]</scope>
    <source>
        <strain evidence="3 4">HHB14362 ss-1</strain>
    </source>
</reference>
<gene>
    <name evidence="3" type="ORF">NEOLEDRAFT_1128758</name>
</gene>
<comment type="similarity">
    <text evidence="1">Belongs to the free Met sulfoxide reductase family.</text>
</comment>
<dbReference type="GO" id="GO:0033745">
    <property type="term" value="F:L-methionine-(R)-S-oxide reductase activity"/>
    <property type="evidence" value="ECO:0007669"/>
    <property type="project" value="TreeGrafter"/>
</dbReference>
<dbReference type="EMBL" id="KV425555">
    <property type="protein sequence ID" value="KZT29169.1"/>
    <property type="molecule type" value="Genomic_DNA"/>
</dbReference>
<protein>
    <submittedName>
        <fullName evidence="3">GAF domain-like protein</fullName>
    </submittedName>
</protein>
<dbReference type="InterPro" id="IPR000614">
    <property type="entry name" value="FRMsr_CS"/>
</dbReference>
<dbReference type="Pfam" id="PF01590">
    <property type="entry name" value="GAF"/>
    <property type="match status" value="1"/>
</dbReference>
<keyword evidence="4" id="KW-1185">Reference proteome</keyword>
<dbReference type="SUPFAM" id="SSF55781">
    <property type="entry name" value="GAF domain-like"/>
    <property type="match status" value="1"/>
</dbReference>
<evidence type="ECO:0000259" key="2">
    <source>
        <dbReference type="Pfam" id="PF01590"/>
    </source>
</evidence>
<dbReference type="InterPro" id="IPR003018">
    <property type="entry name" value="GAF"/>
</dbReference>